<organism evidence="2 3">
    <name type="scientific">Nocardioides currus</name>
    <dbReference type="NCBI Taxonomy" id="2133958"/>
    <lineage>
        <taxon>Bacteria</taxon>
        <taxon>Bacillati</taxon>
        <taxon>Actinomycetota</taxon>
        <taxon>Actinomycetes</taxon>
        <taxon>Propionibacteriales</taxon>
        <taxon>Nocardioidaceae</taxon>
        <taxon>Nocardioides</taxon>
    </lineage>
</organism>
<evidence type="ECO:0000313" key="2">
    <source>
        <dbReference type="EMBL" id="PUA81229.1"/>
    </source>
</evidence>
<dbReference type="Gene3D" id="3.30.70.100">
    <property type="match status" value="1"/>
</dbReference>
<keyword evidence="3" id="KW-1185">Reference proteome</keyword>
<dbReference type="OrthoDB" id="196105at2"/>
<dbReference type="EMBL" id="PYXZ01000003">
    <property type="protein sequence ID" value="PUA81229.1"/>
    <property type="molecule type" value="Genomic_DNA"/>
</dbReference>
<proteinExistence type="predicted"/>
<feature type="domain" description="BLUF" evidence="1">
    <location>
        <begin position="1"/>
        <end position="92"/>
    </location>
</feature>
<dbReference type="Proteomes" id="UP000244867">
    <property type="component" value="Unassembled WGS sequence"/>
</dbReference>
<dbReference type="PROSITE" id="PS50925">
    <property type="entry name" value="BLUF"/>
    <property type="match status" value="1"/>
</dbReference>
<dbReference type="SMART" id="SM01034">
    <property type="entry name" value="BLUF"/>
    <property type="match status" value="1"/>
</dbReference>
<dbReference type="InterPro" id="IPR007024">
    <property type="entry name" value="BLUF_domain"/>
</dbReference>
<dbReference type="RefSeq" id="WP_108344170.1">
    <property type="nucleotide sequence ID" value="NZ_PYXZ01000003.1"/>
</dbReference>
<protein>
    <recommendedName>
        <fullName evidence="1">BLUF domain-containing protein</fullName>
    </recommendedName>
</protein>
<evidence type="ECO:0000313" key="3">
    <source>
        <dbReference type="Proteomes" id="UP000244867"/>
    </source>
</evidence>
<name>A0A2R7YZA9_9ACTN</name>
<accession>A0A2R7YZA9</accession>
<evidence type="ECO:0000259" key="1">
    <source>
        <dbReference type="PROSITE" id="PS50925"/>
    </source>
</evidence>
<dbReference type="GO" id="GO:0071949">
    <property type="term" value="F:FAD binding"/>
    <property type="evidence" value="ECO:0007669"/>
    <property type="project" value="InterPro"/>
</dbReference>
<gene>
    <name evidence="2" type="ORF">C7S10_09335</name>
</gene>
<dbReference type="SUPFAM" id="SSF54975">
    <property type="entry name" value="Acylphosphatase/BLUF domain-like"/>
    <property type="match status" value="1"/>
</dbReference>
<reference evidence="2 3" key="1">
    <citation type="submission" date="2018-03" db="EMBL/GenBank/DDBJ databases">
        <authorList>
            <person name="Keele B.F."/>
        </authorList>
    </citation>
    <scope>NUCLEOTIDE SEQUENCE [LARGE SCALE GENOMIC DNA]</scope>
    <source>
        <strain evidence="2 3">IB-3</strain>
    </source>
</reference>
<dbReference type="GO" id="GO:0009882">
    <property type="term" value="F:blue light photoreceptor activity"/>
    <property type="evidence" value="ECO:0007669"/>
    <property type="project" value="InterPro"/>
</dbReference>
<dbReference type="AlphaFoldDB" id="A0A2R7YZA9"/>
<dbReference type="InterPro" id="IPR036046">
    <property type="entry name" value="Acylphosphatase-like_dom_sf"/>
</dbReference>
<sequence>MHTLTYISSATTLMAVPDLVDLLEQIRPKNHALGLTGMLVYSGGGIIQALEGPRRAVDEVFEAIEVDPRHRDVTVLERRPVEGRVFSDWSMGFRNLDRRELHDATTFQAFLRGPAGSGLGDDAVPTYDLVSLFRTHHAA</sequence>
<dbReference type="Pfam" id="PF04940">
    <property type="entry name" value="BLUF"/>
    <property type="match status" value="1"/>
</dbReference>
<comment type="caution">
    <text evidence="2">The sequence shown here is derived from an EMBL/GenBank/DDBJ whole genome shotgun (WGS) entry which is preliminary data.</text>
</comment>